<feature type="compositionally biased region" description="Basic and acidic residues" evidence="1">
    <location>
        <begin position="175"/>
        <end position="189"/>
    </location>
</feature>
<evidence type="ECO:0000313" key="2">
    <source>
        <dbReference type="EMBL" id="KZT66860.1"/>
    </source>
</evidence>
<keyword evidence="3" id="KW-1185">Reference proteome</keyword>
<reference evidence="2 3" key="1">
    <citation type="journal article" date="2016" name="Mol. Biol. Evol.">
        <title>Comparative Genomics of Early-Diverging Mushroom-Forming Fungi Provides Insights into the Origins of Lignocellulose Decay Capabilities.</title>
        <authorList>
            <person name="Nagy L.G."/>
            <person name="Riley R."/>
            <person name="Tritt A."/>
            <person name="Adam C."/>
            <person name="Daum C."/>
            <person name="Floudas D."/>
            <person name="Sun H."/>
            <person name="Yadav J.S."/>
            <person name="Pangilinan J."/>
            <person name="Larsson K.H."/>
            <person name="Matsuura K."/>
            <person name="Barry K."/>
            <person name="Labutti K."/>
            <person name="Kuo R."/>
            <person name="Ohm R.A."/>
            <person name="Bhattacharya S.S."/>
            <person name="Shirouzu T."/>
            <person name="Yoshinaga Y."/>
            <person name="Martin F.M."/>
            <person name="Grigoriev I.V."/>
            <person name="Hibbett D.S."/>
        </authorList>
    </citation>
    <scope>NUCLEOTIDE SEQUENCE [LARGE SCALE GENOMIC DNA]</scope>
    <source>
        <strain evidence="2 3">L-15889</strain>
    </source>
</reference>
<evidence type="ECO:0000256" key="1">
    <source>
        <dbReference type="SAM" id="MobiDB-lite"/>
    </source>
</evidence>
<feature type="compositionally biased region" description="Polar residues" evidence="1">
    <location>
        <begin position="230"/>
        <end position="247"/>
    </location>
</feature>
<organism evidence="2 3">
    <name type="scientific">Daedalea quercina L-15889</name>
    <dbReference type="NCBI Taxonomy" id="1314783"/>
    <lineage>
        <taxon>Eukaryota</taxon>
        <taxon>Fungi</taxon>
        <taxon>Dikarya</taxon>
        <taxon>Basidiomycota</taxon>
        <taxon>Agaricomycotina</taxon>
        <taxon>Agaricomycetes</taxon>
        <taxon>Polyporales</taxon>
        <taxon>Fomitopsis</taxon>
    </lineage>
</organism>
<proteinExistence type="predicted"/>
<accession>A0A165NE26</accession>
<sequence>MGLPSAGSRVLDLPSRCAALVSFAISTLVMIYIDLHLCPLMTSEQFLERASRSSGGIIFHSRVRSTAADREFPGHHFLHPSRSAVRSLLRHNSIAFNAGQSHLFSTSTHTPTPPRTKEIHFLYARAASDDEWLVRLHTTKAENWGTEVSNDDKGGTAGVINIVQTAVRQAMELRVRSQGARDDRQEPRKNGSRVGRNTERSGANEPGVTDLEDRPSGARHRGSDVLPPVTISNQQLRPHGNVSSPRGRSSCAMQYKYQADKWRTQSDGDIRASKLPTVYQAGLGRSKNLNDREQRGFGASTVQWLRTPDKPSPSEEHNQHRTYIDSSWAERTRNSRGGAVVGRECLGDGGREISIREAPEITSLPVVGACLFASALSVHRMNTHLHGQVPERAANTTWRNGVDALGASLTREQWRTCAGEIALWLARGAGRVPLEWQNTHSPTTCHGSSTPDPCLAQHPLTDMRSREGYTHMCVKEPPSMAEYADSAAKGKSAAGWP</sequence>
<name>A0A165NE26_9APHY</name>
<dbReference type="EMBL" id="KV429083">
    <property type="protein sequence ID" value="KZT66860.1"/>
    <property type="molecule type" value="Genomic_DNA"/>
</dbReference>
<evidence type="ECO:0000313" key="3">
    <source>
        <dbReference type="Proteomes" id="UP000076727"/>
    </source>
</evidence>
<feature type="region of interest" description="Disordered" evidence="1">
    <location>
        <begin position="175"/>
        <end position="251"/>
    </location>
</feature>
<gene>
    <name evidence="2" type="ORF">DAEQUDRAFT_758517</name>
</gene>
<dbReference type="AlphaFoldDB" id="A0A165NE26"/>
<protein>
    <submittedName>
        <fullName evidence="2">Uncharacterized protein</fullName>
    </submittedName>
</protein>
<dbReference type="Proteomes" id="UP000076727">
    <property type="component" value="Unassembled WGS sequence"/>
</dbReference>